<feature type="domain" description="Ubiquitin-like" evidence="9">
    <location>
        <begin position="33"/>
        <end position="103"/>
    </location>
</feature>
<dbReference type="InterPro" id="IPR029071">
    <property type="entry name" value="Ubiquitin-like_domsf"/>
</dbReference>
<evidence type="ECO:0000256" key="6">
    <source>
        <dbReference type="ARBA" id="ARBA00022737"/>
    </source>
</evidence>
<organism evidence="10 11">
    <name type="scientific">Lasiosphaeria hispida</name>
    <dbReference type="NCBI Taxonomy" id="260671"/>
    <lineage>
        <taxon>Eukaryota</taxon>
        <taxon>Fungi</taxon>
        <taxon>Dikarya</taxon>
        <taxon>Ascomycota</taxon>
        <taxon>Pezizomycotina</taxon>
        <taxon>Sordariomycetes</taxon>
        <taxon>Sordariomycetidae</taxon>
        <taxon>Sordariales</taxon>
        <taxon>Lasiosphaeriaceae</taxon>
        <taxon>Lasiosphaeria</taxon>
    </lineage>
</organism>
<dbReference type="PANTHER" id="PTHR10666">
    <property type="entry name" value="UBIQUITIN"/>
    <property type="match status" value="1"/>
</dbReference>
<dbReference type="InterPro" id="IPR019956">
    <property type="entry name" value="Ubiquitin_dom"/>
</dbReference>
<evidence type="ECO:0000256" key="2">
    <source>
        <dbReference type="ARBA" id="ARBA00004496"/>
    </source>
</evidence>
<reference evidence="10" key="2">
    <citation type="submission" date="2023-06" db="EMBL/GenBank/DDBJ databases">
        <authorList>
            <consortium name="Lawrence Berkeley National Laboratory"/>
            <person name="Haridas S."/>
            <person name="Hensen N."/>
            <person name="Bonometti L."/>
            <person name="Westerberg I."/>
            <person name="Brannstrom I.O."/>
            <person name="Guillou S."/>
            <person name="Cros-Aarteil S."/>
            <person name="Calhoun S."/>
            <person name="Kuo A."/>
            <person name="Mondo S."/>
            <person name="Pangilinan J."/>
            <person name="Riley R."/>
            <person name="Labutti K."/>
            <person name="Andreopoulos B."/>
            <person name="Lipzen A."/>
            <person name="Chen C."/>
            <person name="Yanf M."/>
            <person name="Daum C."/>
            <person name="Ng V."/>
            <person name="Clum A."/>
            <person name="Steindorff A."/>
            <person name="Ohm R."/>
            <person name="Martin F."/>
            <person name="Silar P."/>
            <person name="Natvig D."/>
            <person name="Lalanne C."/>
            <person name="Gautier V."/>
            <person name="Ament-Velasquez S.L."/>
            <person name="Kruys A."/>
            <person name="Hutchinson M.I."/>
            <person name="Powell A.J."/>
            <person name="Barry K."/>
            <person name="Miller A.N."/>
            <person name="Grigoriev I.V."/>
            <person name="Debuchy R."/>
            <person name="Gladieux P."/>
            <person name="Thoren M.H."/>
            <person name="Johannesson H."/>
        </authorList>
    </citation>
    <scope>NUCLEOTIDE SEQUENCE</scope>
    <source>
        <strain evidence="10">CBS 955.72</strain>
    </source>
</reference>
<dbReference type="AlphaFoldDB" id="A0AAJ0M9D6"/>
<evidence type="ECO:0000256" key="4">
    <source>
        <dbReference type="ARBA" id="ARBA00022490"/>
    </source>
</evidence>
<gene>
    <name evidence="10" type="ORF">B0T25DRAFT_464284</name>
</gene>
<keyword evidence="4" id="KW-0963">Cytoplasm</keyword>
<proteinExistence type="inferred from homology"/>
<keyword evidence="5" id="KW-1017">Isopeptide bond</keyword>
<sequence length="103" mass="11907">MLPPPPQNIEWRAEYVPIQGSTVYHFLGCPGRMQILVQTLTGKEITLDVTSSDIIKDIHRKIQVQEGIPTNEQRLIFAGKRLGWEGHVYVWHTHTLSDYNIRK</sequence>
<protein>
    <submittedName>
        <fullName evidence="10">Ubiquitin-related domain-containing protein</fullName>
    </submittedName>
</protein>
<evidence type="ECO:0000313" key="10">
    <source>
        <dbReference type="EMBL" id="KAK3343457.1"/>
    </source>
</evidence>
<dbReference type="PROSITE" id="PS50053">
    <property type="entry name" value="UBIQUITIN_2"/>
    <property type="match status" value="1"/>
</dbReference>
<keyword evidence="11" id="KW-1185">Reference proteome</keyword>
<dbReference type="EMBL" id="JAUIQD010000007">
    <property type="protein sequence ID" value="KAK3343457.1"/>
    <property type="molecule type" value="Genomic_DNA"/>
</dbReference>
<evidence type="ECO:0000256" key="3">
    <source>
        <dbReference type="ARBA" id="ARBA00008430"/>
    </source>
</evidence>
<comment type="similarity">
    <text evidence="3">Belongs to the ubiquitin family.</text>
</comment>
<dbReference type="GO" id="GO:0005634">
    <property type="term" value="C:nucleus"/>
    <property type="evidence" value="ECO:0007669"/>
    <property type="project" value="UniProtKB-SubCell"/>
</dbReference>
<evidence type="ECO:0000256" key="5">
    <source>
        <dbReference type="ARBA" id="ARBA00022499"/>
    </source>
</evidence>
<keyword evidence="7" id="KW-0832">Ubl conjugation</keyword>
<dbReference type="InterPro" id="IPR050158">
    <property type="entry name" value="Ubiquitin_ubiquitin-like"/>
</dbReference>
<evidence type="ECO:0000259" key="9">
    <source>
        <dbReference type="PROSITE" id="PS50053"/>
    </source>
</evidence>
<dbReference type="FunFam" id="3.10.20.90:FF:000469">
    <property type="entry name" value="Polyubiquitin-C"/>
    <property type="match status" value="1"/>
</dbReference>
<keyword evidence="6" id="KW-0677">Repeat</keyword>
<dbReference type="GO" id="GO:0005737">
    <property type="term" value="C:cytoplasm"/>
    <property type="evidence" value="ECO:0007669"/>
    <property type="project" value="UniProtKB-SubCell"/>
</dbReference>
<dbReference type="Pfam" id="PF00240">
    <property type="entry name" value="ubiquitin"/>
    <property type="match status" value="1"/>
</dbReference>
<evidence type="ECO:0000313" key="11">
    <source>
        <dbReference type="Proteomes" id="UP001275084"/>
    </source>
</evidence>
<evidence type="ECO:0000256" key="7">
    <source>
        <dbReference type="ARBA" id="ARBA00022843"/>
    </source>
</evidence>
<keyword evidence="8" id="KW-0539">Nucleus</keyword>
<comment type="subcellular location">
    <subcellularLocation>
        <location evidence="2">Cytoplasm</location>
    </subcellularLocation>
    <subcellularLocation>
        <location evidence="1">Nucleus</location>
    </subcellularLocation>
</comment>
<comment type="caution">
    <text evidence="10">The sequence shown here is derived from an EMBL/GenBank/DDBJ whole genome shotgun (WGS) entry which is preliminary data.</text>
</comment>
<dbReference type="Proteomes" id="UP001275084">
    <property type="component" value="Unassembled WGS sequence"/>
</dbReference>
<evidence type="ECO:0000256" key="1">
    <source>
        <dbReference type="ARBA" id="ARBA00004123"/>
    </source>
</evidence>
<accession>A0AAJ0M9D6</accession>
<name>A0AAJ0M9D6_9PEZI</name>
<dbReference type="SUPFAM" id="SSF54236">
    <property type="entry name" value="Ubiquitin-like"/>
    <property type="match status" value="1"/>
</dbReference>
<reference evidence="10" key="1">
    <citation type="journal article" date="2023" name="Mol. Phylogenet. Evol.">
        <title>Genome-scale phylogeny and comparative genomics of the fungal order Sordariales.</title>
        <authorList>
            <person name="Hensen N."/>
            <person name="Bonometti L."/>
            <person name="Westerberg I."/>
            <person name="Brannstrom I.O."/>
            <person name="Guillou S."/>
            <person name="Cros-Aarteil S."/>
            <person name="Calhoun S."/>
            <person name="Haridas S."/>
            <person name="Kuo A."/>
            <person name="Mondo S."/>
            <person name="Pangilinan J."/>
            <person name="Riley R."/>
            <person name="LaButti K."/>
            <person name="Andreopoulos B."/>
            <person name="Lipzen A."/>
            <person name="Chen C."/>
            <person name="Yan M."/>
            <person name="Daum C."/>
            <person name="Ng V."/>
            <person name="Clum A."/>
            <person name="Steindorff A."/>
            <person name="Ohm R.A."/>
            <person name="Martin F."/>
            <person name="Silar P."/>
            <person name="Natvig D.O."/>
            <person name="Lalanne C."/>
            <person name="Gautier V."/>
            <person name="Ament-Velasquez S.L."/>
            <person name="Kruys A."/>
            <person name="Hutchinson M.I."/>
            <person name="Powell A.J."/>
            <person name="Barry K."/>
            <person name="Miller A.N."/>
            <person name="Grigoriev I.V."/>
            <person name="Debuchy R."/>
            <person name="Gladieux P."/>
            <person name="Hiltunen Thoren M."/>
            <person name="Johannesson H."/>
        </authorList>
    </citation>
    <scope>NUCLEOTIDE SEQUENCE</scope>
    <source>
        <strain evidence="10">CBS 955.72</strain>
    </source>
</reference>
<evidence type="ECO:0000256" key="8">
    <source>
        <dbReference type="ARBA" id="ARBA00023242"/>
    </source>
</evidence>
<dbReference type="PRINTS" id="PR00348">
    <property type="entry name" value="UBIQUITIN"/>
</dbReference>
<dbReference type="InterPro" id="IPR000626">
    <property type="entry name" value="Ubiquitin-like_dom"/>
</dbReference>
<dbReference type="Gene3D" id="3.10.20.90">
    <property type="entry name" value="Phosphatidylinositol 3-kinase Catalytic Subunit, Chain A, domain 1"/>
    <property type="match status" value="1"/>
</dbReference>